<dbReference type="InterPro" id="IPR050833">
    <property type="entry name" value="Poly_Biosynth_Transport"/>
</dbReference>
<evidence type="ECO:0000256" key="2">
    <source>
        <dbReference type="ARBA" id="ARBA00007430"/>
    </source>
</evidence>
<dbReference type="EMBL" id="QSRB01000024">
    <property type="protein sequence ID" value="RGK80543.1"/>
    <property type="molecule type" value="Genomic_DNA"/>
</dbReference>
<evidence type="ECO:0000256" key="6">
    <source>
        <dbReference type="ARBA" id="ARBA00023136"/>
    </source>
</evidence>
<dbReference type="Pfam" id="PF13440">
    <property type="entry name" value="Polysacc_synt_3"/>
    <property type="match status" value="1"/>
</dbReference>
<name>A0A174FAR8_BACUN</name>
<dbReference type="PANTHER" id="PTHR30250:SF10">
    <property type="entry name" value="LIPOPOLYSACCHARIDE BIOSYNTHESIS PROTEIN WZXC"/>
    <property type="match status" value="1"/>
</dbReference>
<keyword evidence="5 7" id="KW-1133">Transmembrane helix</keyword>
<sequence length="487" mass="54863">MEEQQVSRRKVFSGLFWVYLETICAQAVTFVVTIILARLLSPADYGIIALVMVFVNVANVFVTSSFSFALIQKNDADDLDYQTMFWFNIVVSFLLFAVLFVIAPTVANYYDIPLLSPVLRVLALKIPLSAYNSIQLAKVSHDLNFKKSFMSTFGSTILSGAIGIVMAYTGYGIWALVVQVISNILFNTVFLMTIVKWLPKLQFSFIRLLPLINYGWKLLATGFMFTGYSELCKLIIGKRYSADDLGYYDKGTQFPHFIASNVDSTINRVLFPALSNQQDDRIRLKEITRRSAKTSAYIMTPILFGLAITAPTIVHLLLTDKWLPCVPFIQIMCFSWWLQPTQSCSVQGIKAIGRSDIYLKVEIIAKICGLILLFSSIVLFDTTIAIAVSMLMTQIIAVILYGFYSQNLIGYKIKAQLSDLLSCGMIGLIMVVAVLIVGKIELNNILVLLMQIFTGAICYIAFSWLFKIEAFNYLYVIAKKHKYSIKR</sequence>
<comment type="similarity">
    <text evidence="2">Belongs to the polysaccharide synthase family.</text>
</comment>
<evidence type="ECO:0000313" key="9">
    <source>
        <dbReference type="EMBL" id="RGK80543.1"/>
    </source>
</evidence>
<dbReference type="PANTHER" id="PTHR30250">
    <property type="entry name" value="PST FAMILY PREDICTED COLANIC ACID TRANSPORTER"/>
    <property type="match status" value="1"/>
</dbReference>
<reference evidence="9 11" key="2">
    <citation type="submission" date="2018-08" db="EMBL/GenBank/DDBJ databases">
        <title>A genome reference for cultivated species of the human gut microbiota.</title>
        <authorList>
            <person name="Zou Y."/>
            <person name="Xue W."/>
            <person name="Luo G."/>
        </authorList>
    </citation>
    <scope>NUCLEOTIDE SEQUENCE [LARGE SCALE GENOMIC DNA]</scope>
    <source>
        <strain evidence="9 11">TF09-22</strain>
    </source>
</reference>
<feature type="transmembrane region" description="Helical" evidence="7">
    <location>
        <begin position="384"/>
        <end position="404"/>
    </location>
</feature>
<evidence type="ECO:0000313" key="8">
    <source>
        <dbReference type="EMBL" id="CUO47303.1"/>
    </source>
</evidence>
<feature type="transmembrane region" description="Helical" evidence="7">
    <location>
        <begin position="12"/>
        <end position="39"/>
    </location>
</feature>
<evidence type="ECO:0000313" key="11">
    <source>
        <dbReference type="Proteomes" id="UP000260874"/>
    </source>
</evidence>
<dbReference type="AlphaFoldDB" id="A0A174FAR8"/>
<feature type="transmembrane region" description="Helical" evidence="7">
    <location>
        <begin position="149"/>
        <end position="168"/>
    </location>
</feature>
<evidence type="ECO:0000256" key="3">
    <source>
        <dbReference type="ARBA" id="ARBA00022475"/>
    </source>
</evidence>
<dbReference type="CDD" id="cd13127">
    <property type="entry name" value="MATE_tuaB_like"/>
    <property type="match status" value="1"/>
</dbReference>
<evidence type="ECO:0000256" key="5">
    <source>
        <dbReference type="ARBA" id="ARBA00022989"/>
    </source>
</evidence>
<dbReference type="Proteomes" id="UP000260874">
    <property type="component" value="Unassembled WGS sequence"/>
</dbReference>
<protein>
    <submittedName>
        <fullName evidence="8">Lipopolysaccharide biosynthesis protein</fullName>
    </submittedName>
</protein>
<feature type="transmembrane region" description="Helical" evidence="7">
    <location>
        <begin position="416"/>
        <end position="438"/>
    </location>
</feature>
<gene>
    <name evidence="8" type="primary">wzxC_2</name>
    <name evidence="9" type="ORF">DXC91_19300</name>
    <name evidence="8" type="ORF">ERS417307_01792</name>
</gene>
<feature type="transmembrane region" description="Helical" evidence="7">
    <location>
        <begin position="83"/>
        <end position="103"/>
    </location>
</feature>
<reference evidence="8 10" key="1">
    <citation type="submission" date="2015-09" db="EMBL/GenBank/DDBJ databases">
        <authorList>
            <consortium name="Pathogen Informatics"/>
        </authorList>
    </citation>
    <scope>NUCLEOTIDE SEQUENCE [LARGE SCALE GENOMIC DNA]</scope>
    <source>
        <strain evidence="8 10">2789STDY5608791</strain>
    </source>
</reference>
<proteinExistence type="inferred from homology"/>
<accession>A0A174FAR8</accession>
<dbReference type="RefSeq" id="WP_057087905.1">
    <property type="nucleotide sequence ID" value="NZ_CAXSSZ010000033.1"/>
</dbReference>
<evidence type="ECO:0000256" key="4">
    <source>
        <dbReference type="ARBA" id="ARBA00022692"/>
    </source>
</evidence>
<organism evidence="8 10">
    <name type="scientific">Bacteroides uniformis</name>
    <dbReference type="NCBI Taxonomy" id="820"/>
    <lineage>
        <taxon>Bacteria</taxon>
        <taxon>Pseudomonadati</taxon>
        <taxon>Bacteroidota</taxon>
        <taxon>Bacteroidia</taxon>
        <taxon>Bacteroidales</taxon>
        <taxon>Bacteroidaceae</taxon>
        <taxon>Bacteroides</taxon>
    </lineage>
</organism>
<feature type="transmembrane region" description="Helical" evidence="7">
    <location>
        <begin position="444"/>
        <end position="466"/>
    </location>
</feature>
<dbReference type="GO" id="GO:0005886">
    <property type="term" value="C:plasma membrane"/>
    <property type="evidence" value="ECO:0007669"/>
    <property type="project" value="UniProtKB-SubCell"/>
</dbReference>
<feature type="transmembrane region" description="Helical" evidence="7">
    <location>
        <begin position="45"/>
        <end position="71"/>
    </location>
</feature>
<evidence type="ECO:0000256" key="7">
    <source>
        <dbReference type="SAM" id="Phobius"/>
    </source>
</evidence>
<dbReference type="Proteomes" id="UP000095419">
    <property type="component" value="Unassembled WGS sequence"/>
</dbReference>
<keyword evidence="6 7" id="KW-0472">Membrane</keyword>
<feature type="transmembrane region" description="Helical" evidence="7">
    <location>
        <begin position="174"/>
        <end position="198"/>
    </location>
</feature>
<keyword evidence="3" id="KW-1003">Cell membrane</keyword>
<evidence type="ECO:0000256" key="1">
    <source>
        <dbReference type="ARBA" id="ARBA00004651"/>
    </source>
</evidence>
<comment type="subcellular location">
    <subcellularLocation>
        <location evidence="1">Cell membrane</location>
        <topology evidence="1">Multi-pass membrane protein</topology>
    </subcellularLocation>
</comment>
<keyword evidence="4 7" id="KW-0812">Transmembrane</keyword>
<feature type="transmembrane region" description="Helical" evidence="7">
    <location>
        <begin position="295"/>
        <end position="315"/>
    </location>
</feature>
<evidence type="ECO:0000313" key="10">
    <source>
        <dbReference type="Proteomes" id="UP000095419"/>
    </source>
</evidence>
<dbReference type="EMBL" id="CYZF01000004">
    <property type="protein sequence ID" value="CUO47303.1"/>
    <property type="molecule type" value="Genomic_DNA"/>
</dbReference>